<dbReference type="EC" id="1.1.1.3" evidence="28"/>
<dbReference type="UniPathway" id="UPA00051">
    <property type="reaction ID" value="UER00462"/>
</dbReference>
<dbReference type="SUPFAM" id="SSF51735">
    <property type="entry name" value="NAD(P)-binding Rossmann-fold domains"/>
    <property type="match status" value="1"/>
</dbReference>
<dbReference type="InterPro" id="IPR036393">
    <property type="entry name" value="AceGlu_kinase-like_sf"/>
</dbReference>
<dbReference type="PANTHER" id="PTHR43070:SF5">
    <property type="entry name" value="HOMOSERINE DEHYDROGENASE"/>
    <property type="match status" value="1"/>
</dbReference>
<comment type="pathway">
    <text evidence="6 28">Amino-acid biosynthesis; L-threonine biosynthesis; L-threonine from L-aspartate: step 1/5.</text>
</comment>
<evidence type="ECO:0000256" key="15">
    <source>
        <dbReference type="ARBA" id="ARBA00022777"/>
    </source>
</evidence>
<dbReference type="InterPro" id="IPR054352">
    <property type="entry name" value="ACT_Aspartokinase"/>
</dbReference>
<dbReference type="NCBIfam" id="TIGR00657">
    <property type="entry name" value="asp_kinases"/>
    <property type="match status" value="1"/>
</dbReference>
<dbReference type="FunFam" id="3.30.2130.10:FF:000001">
    <property type="entry name" value="Bifunctional aspartokinase/homoserine dehydrogenase"/>
    <property type="match status" value="1"/>
</dbReference>
<dbReference type="InterPro" id="IPR045865">
    <property type="entry name" value="ACT-like_dom_sf"/>
</dbReference>
<dbReference type="Proteomes" id="UP000199603">
    <property type="component" value="Unassembled WGS sequence"/>
</dbReference>
<comment type="cofactor">
    <cofactor evidence="1">
        <name>a metal cation</name>
        <dbReference type="ChEBI" id="CHEBI:25213"/>
    </cofactor>
</comment>
<dbReference type="GO" id="GO:0004072">
    <property type="term" value="F:aspartate kinase activity"/>
    <property type="evidence" value="ECO:0007669"/>
    <property type="project" value="UniProtKB-UniRule"/>
</dbReference>
<evidence type="ECO:0000256" key="22">
    <source>
        <dbReference type="ARBA" id="ARBA00023167"/>
    </source>
</evidence>
<dbReference type="AlphaFoldDB" id="A0A1G6WJX9"/>
<dbReference type="GO" id="GO:0009089">
    <property type="term" value="P:lysine biosynthetic process via diaminopimelate"/>
    <property type="evidence" value="ECO:0007669"/>
    <property type="project" value="UniProtKB-UniRule"/>
</dbReference>
<dbReference type="GO" id="GO:0009086">
    <property type="term" value="P:methionine biosynthetic process"/>
    <property type="evidence" value="ECO:0007669"/>
    <property type="project" value="UniProtKB-KW"/>
</dbReference>
<evidence type="ECO:0000256" key="1">
    <source>
        <dbReference type="ARBA" id="ARBA00001920"/>
    </source>
</evidence>
<dbReference type="InterPro" id="IPR011147">
    <property type="entry name" value="Bifunc_Aspkin/hSer_DH"/>
</dbReference>
<evidence type="ECO:0000256" key="24">
    <source>
        <dbReference type="ARBA" id="ARBA00044938"/>
    </source>
</evidence>
<dbReference type="PROSITE" id="PS01042">
    <property type="entry name" value="HOMOSER_DHGENASE"/>
    <property type="match status" value="1"/>
</dbReference>
<evidence type="ECO:0000256" key="21">
    <source>
        <dbReference type="ARBA" id="ARBA00023154"/>
    </source>
</evidence>
<evidence type="ECO:0000256" key="18">
    <source>
        <dbReference type="ARBA" id="ARBA00023002"/>
    </source>
</evidence>
<evidence type="ECO:0000256" key="17">
    <source>
        <dbReference type="ARBA" id="ARBA00022857"/>
    </source>
</evidence>
<evidence type="ECO:0000256" key="19">
    <source>
        <dbReference type="ARBA" id="ARBA00023027"/>
    </source>
</evidence>
<dbReference type="GO" id="GO:0009090">
    <property type="term" value="P:homoserine biosynthetic process"/>
    <property type="evidence" value="ECO:0007669"/>
    <property type="project" value="UniProtKB-ARBA"/>
</dbReference>
<keyword evidence="19" id="KW-0520">NAD</keyword>
<dbReference type="Pfam" id="PF00696">
    <property type="entry name" value="AA_kinase"/>
    <property type="match status" value="1"/>
</dbReference>
<evidence type="ECO:0000256" key="7">
    <source>
        <dbReference type="ARBA" id="ARBA00007952"/>
    </source>
</evidence>
<dbReference type="InterPro" id="IPR001341">
    <property type="entry name" value="Asp_kinase"/>
</dbReference>
<evidence type="ECO:0000259" key="29">
    <source>
        <dbReference type="PROSITE" id="PS51671"/>
    </source>
</evidence>
<dbReference type="PIRSF" id="PIRSF000727">
    <property type="entry name" value="ThrA"/>
    <property type="match status" value="1"/>
</dbReference>
<dbReference type="NCBIfam" id="NF007003">
    <property type="entry name" value="PRK09466.1"/>
    <property type="match status" value="1"/>
</dbReference>
<dbReference type="InterPro" id="IPR002912">
    <property type="entry name" value="ACT_dom"/>
</dbReference>
<organism evidence="30 31">
    <name type="scientific">Aquimonas voraii</name>
    <dbReference type="NCBI Taxonomy" id="265719"/>
    <lineage>
        <taxon>Bacteria</taxon>
        <taxon>Pseudomonadati</taxon>
        <taxon>Pseudomonadota</taxon>
        <taxon>Gammaproteobacteria</taxon>
        <taxon>Lysobacterales</taxon>
        <taxon>Lysobacteraceae</taxon>
        <taxon>Aquimonas</taxon>
    </lineage>
</organism>
<evidence type="ECO:0000256" key="8">
    <source>
        <dbReference type="ARBA" id="ARBA00010046"/>
    </source>
</evidence>
<dbReference type="GO" id="GO:0050661">
    <property type="term" value="F:NADP binding"/>
    <property type="evidence" value="ECO:0007669"/>
    <property type="project" value="UniProtKB-UniRule"/>
</dbReference>
<dbReference type="PROSITE" id="PS51671">
    <property type="entry name" value="ACT"/>
    <property type="match status" value="1"/>
</dbReference>
<comment type="similarity">
    <text evidence="8 28">In the N-terminal section; belongs to the aspartokinase family.</text>
</comment>
<dbReference type="CDD" id="cd04921">
    <property type="entry name" value="ACT_AKi-HSDH-ThrA-like_1"/>
    <property type="match status" value="1"/>
</dbReference>
<comment type="pathway">
    <text evidence="2 28">Amino-acid biosynthesis; L-lysine biosynthesis via DAP pathway; (S)-tetrahydrodipicolinate from L-aspartate: step 1/4.</text>
</comment>
<dbReference type="InterPro" id="IPR001342">
    <property type="entry name" value="HDH_cat"/>
</dbReference>
<dbReference type="UniPathway" id="UPA00050">
    <property type="reaction ID" value="UER00063"/>
</dbReference>
<dbReference type="GO" id="GO:0046872">
    <property type="term" value="F:metal ion binding"/>
    <property type="evidence" value="ECO:0007669"/>
    <property type="project" value="UniProtKB-KW"/>
</dbReference>
<dbReference type="Gene3D" id="3.40.50.720">
    <property type="entry name" value="NAD(P)-binding Rossmann-like Domain"/>
    <property type="match status" value="1"/>
</dbReference>
<dbReference type="STRING" id="265719.SAMN04488509_1053"/>
<dbReference type="CDD" id="cd04243">
    <property type="entry name" value="AAK_AK-HSDH-like"/>
    <property type="match status" value="1"/>
</dbReference>
<name>A0A1G6WJX9_9GAMM</name>
<comment type="similarity">
    <text evidence="7 28">In the C-terminal section; belongs to the homoserine dehydrogenase family.</text>
</comment>
<keyword evidence="22" id="KW-0486">Methionine biosynthesis</keyword>
<comment type="function">
    <text evidence="24">Bifunctional aspartate kinase and homoserine dehydrogenase that catalyzes the first and the third steps toward the synthesis of lysine, methionine and threonine from aspartate.</text>
</comment>
<accession>A0A1G6WJX9</accession>
<dbReference type="InterPro" id="IPR049638">
    <property type="entry name" value="AK-HD"/>
</dbReference>
<evidence type="ECO:0000256" key="16">
    <source>
        <dbReference type="ARBA" id="ARBA00022840"/>
    </source>
</evidence>
<dbReference type="FunFam" id="3.30.360.10:FF:000006">
    <property type="entry name" value="Bifunctional aspartokinase/homoserine dehydrogenase"/>
    <property type="match status" value="1"/>
</dbReference>
<keyword evidence="15 28" id="KW-0418">Kinase</keyword>
<evidence type="ECO:0000256" key="26">
    <source>
        <dbReference type="ARBA" id="ARBA00048841"/>
    </source>
</evidence>
<evidence type="ECO:0000256" key="9">
    <source>
        <dbReference type="ARBA" id="ARBA00011881"/>
    </source>
</evidence>
<dbReference type="Pfam" id="PF03447">
    <property type="entry name" value="NAD_binding_3"/>
    <property type="match status" value="1"/>
</dbReference>
<dbReference type="NCBIfam" id="NF006959">
    <property type="entry name" value="PRK09436.1"/>
    <property type="match status" value="1"/>
</dbReference>
<keyword evidence="31" id="KW-1185">Reference proteome</keyword>
<dbReference type="GO" id="GO:0009088">
    <property type="term" value="P:threonine biosynthetic process"/>
    <property type="evidence" value="ECO:0007669"/>
    <property type="project" value="UniProtKB-UniRule"/>
</dbReference>
<dbReference type="GO" id="GO:0005524">
    <property type="term" value="F:ATP binding"/>
    <property type="evidence" value="ECO:0007669"/>
    <property type="project" value="UniProtKB-UniRule"/>
</dbReference>
<keyword evidence="14 28" id="KW-0547">Nucleotide-binding</keyword>
<protein>
    <recommendedName>
        <fullName evidence="28">Bifunctional aspartokinase/homoserine dehydrogenase</fullName>
    </recommendedName>
    <domain>
        <recommendedName>
            <fullName evidence="28">Aspartokinase</fullName>
            <ecNumber evidence="28">2.7.2.4</ecNumber>
        </recommendedName>
    </domain>
    <domain>
        <recommendedName>
            <fullName evidence="28">Homoserine dehydrogenase</fullName>
            <ecNumber evidence="28">1.1.1.3</ecNumber>
        </recommendedName>
    </domain>
</protein>
<comment type="catalytic activity">
    <reaction evidence="26">
        <text>L-homoserine + NADP(+) = L-aspartate 4-semialdehyde + NADPH + H(+)</text>
        <dbReference type="Rhea" id="RHEA:15761"/>
        <dbReference type="ChEBI" id="CHEBI:15378"/>
        <dbReference type="ChEBI" id="CHEBI:57476"/>
        <dbReference type="ChEBI" id="CHEBI:57783"/>
        <dbReference type="ChEBI" id="CHEBI:58349"/>
        <dbReference type="ChEBI" id="CHEBI:537519"/>
        <dbReference type="EC" id="1.1.1.3"/>
    </reaction>
    <physiologicalReaction direction="right-to-left" evidence="26">
        <dbReference type="Rhea" id="RHEA:15763"/>
    </physiologicalReaction>
</comment>
<keyword evidence="17 28" id="KW-0521">NADP</keyword>
<dbReference type="UniPathway" id="UPA00034">
    <property type="reaction ID" value="UER00015"/>
</dbReference>
<evidence type="ECO:0000256" key="14">
    <source>
        <dbReference type="ARBA" id="ARBA00022741"/>
    </source>
</evidence>
<evidence type="ECO:0000256" key="5">
    <source>
        <dbReference type="ARBA" id="ARBA00005062"/>
    </source>
</evidence>
<evidence type="ECO:0000256" key="6">
    <source>
        <dbReference type="ARBA" id="ARBA00005139"/>
    </source>
</evidence>
<feature type="domain" description="ACT" evidence="29">
    <location>
        <begin position="325"/>
        <end position="397"/>
    </location>
</feature>
<keyword evidence="20" id="KW-0915">Sodium</keyword>
<evidence type="ECO:0000256" key="13">
    <source>
        <dbReference type="ARBA" id="ARBA00022723"/>
    </source>
</evidence>
<dbReference type="Pfam" id="PF22468">
    <property type="entry name" value="ACT_9"/>
    <property type="match status" value="2"/>
</dbReference>
<comment type="subunit">
    <text evidence="9 28">Homotetramer.</text>
</comment>
<dbReference type="SUPFAM" id="SSF55021">
    <property type="entry name" value="ACT-like"/>
    <property type="match status" value="2"/>
</dbReference>
<comment type="pathway">
    <text evidence="5 28">Amino-acid biosynthesis; L-methionine biosynthesis via de novo pathway; L-homoserine from L-aspartate: step 3/3.</text>
</comment>
<proteinExistence type="inferred from homology"/>
<keyword evidence="11 28" id="KW-0808">Transferase</keyword>
<dbReference type="Gene3D" id="3.30.2130.10">
    <property type="entry name" value="VC0802-like"/>
    <property type="match status" value="1"/>
</dbReference>
<sequence length="823" mass="88026">MAADQQQTCVAHKFGGSSLKTAERIAHVAGLLRGRTEPTQITVVSAMGGVTDALIGLVHAASRDPDQAQAELDALAARHREAARGLLGDAAEAALAPLERDWQDLRALLRAVALLGHPATDLLEYVQGLGEVWSAQLLAARLRVEGERVDWLDARAVLVISPSALGAVVDWVESGRRLAAWRATHSAPRVVVTGFVARDSEGRITTLGRNGSDYSGAIFARLFAAAELHIWTDVDGVLSADPRLVPEAILLPRMSYDEAFELAYFGAKVVHPRTMGPVLEAGIPVWVRNTFKPDCPGTRIGPEHEDGAGPVKGLTIAREMALVEVEGTGMIGVPGTAERVFGALRDAGVSVVMIAQASSEHSICCVVREADAARAAEVLRRAFARELDAGLLQAVDVERGIAVLAAVGDGMSGHTGIAARLFSELARAEVNVRAIAQGGTERNISVAVRDADAARALRAVHAGFYLSPQTVSIGVIGPGNVGATLLDQLAAVAPKLREQNNLDLRVRAIAGSQRWLHSDSGLDLADWRAQYAASSEHFDFEHFTQHVRAPHLPHALIIDCSASATVAAHYPRWLAAGIHIITPNKQAGAAPLELYRRVREAARHGHWRYEATVGAGLPVISTLRDLLDTGDEVHAIDGILSGTLSYLFNAYDGSRPFSELLLEARQLGYTEPDPRDDLSGLDVARKLVILSREWGHEIELADVDLVGLVPPELSEIDREAFLARAGELDAPMLQRFQAAQARGCVLRFVAHVDAERATVGLVELPRDHAFAHLKPTDNIIQFSTARYSGNPLIVQGPGAGPEVTAAGVFADLLRVAQGLGTRL</sequence>
<dbReference type="SUPFAM" id="SSF53633">
    <property type="entry name" value="Carbamate kinase-like"/>
    <property type="match status" value="1"/>
</dbReference>
<dbReference type="InterPro" id="IPR001048">
    <property type="entry name" value="Asp/Glu/Uridylate_kinase"/>
</dbReference>
<evidence type="ECO:0000256" key="20">
    <source>
        <dbReference type="ARBA" id="ARBA00023053"/>
    </source>
</evidence>
<dbReference type="SUPFAM" id="SSF55347">
    <property type="entry name" value="Glyceraldehyde-3-phosphate dehydrogenase-like, C-terminal domain"/>
    <property type="match status" value="1"/>
</dbReference>
<evidence type="ECO:0000313" key="31">
    <source>
        <dbReference type="Proteomes" id="UP000199603"/>
    </source>
</evidence>
<evidence type="ECO:0000256" key="23">
    <source>
        <dbReference type="ARBA" id="ARBA00023268"/>
    </source>
</evidence>
<dbReference type="InterPro" id="IPR036291">
    <property type="entry name" value="NAD(P)-bd_dom_sf"/>
</dbReference>
<keyword evidence="21" id="KW-0457">Lysine biosynthesis</keyword>
<dbReference type="Pfam" id="PF00742">
    <property type="entry name" value="Homoserine_dh"/>
    <property type="match status" value="1"/>
</dbReference>
<keyword evidence="13" id="KW-0479">Metal-binding</keyword>
<keyword evidence="23" id="KW-0511">Multifunctional enzyme</keyword>
<evidence type="ECO:0000256" key="2">
    <source>
        <dbReference type="ARBA" id="ARBA00004766"/>
    </source>
</evidence>
<dbReference type="InterPro" id="IPR005106">
    <property type="entry name" value="Asp/hSer_DH_NAD-bd"/>
</dbReference>
<evidence type="ECO:0000256" key="27">
    <source>
        <dbReference type="ARBA" id="ARBA00049031"/>
    </source>
</evidence>
<comment type="pathway">
    <text evidence="4 28">Amino-acid biosynthesis; L-threonine biosynthesis; L-threonine from L-aspartate: step 3/5.</text>
</comment>
<evidence type="ECO:0000256" key="28">
    <source>
        <dbReference type="PIRNR" id="PIRNR000727"/>
    </source>
</evidence>
<dbReference type="InterPro" id="IPR019811">
    <property type="entry name" value="HDH_CS"/>
</dbReference>
<dbReference type="Gene3D" id="3.40.1160.10">
    <property type="entry name" value="Acetylglutamate kinase-like"/>
    <property type="match status" value="1"/>
</dbReference>
<evidence type="ECO:0000256" key="12">
    <source>
        <dbReference type="ARBA" id="ARBA00022697"/>
    </source>
</evidence>
<evidence type="ECO:0000256" key="3">
    <source>
        <dbReference type="ARBA" id="ARBA00004986"/>
    </source>
</evidence>
<keyword evidence="10 28" id="KW-0028">Amino-acid biosynthesis</keyword>
<dbReference type="Gene3D" id="3.30.360.10">
    <property type="entry name" value="Dihydrodipicolinate Reductase, domain 2"/>
    <property type="match status" value="1"/>
</dbReference>
<dbReference type="GO" id="GO:0004412">
    <property type="term" value="F:homoserine dehydrogenase activity"/>
    <property type="evidence" value="ECO:0007669"/>
    <property type="project" value="UniProtKB-UniRule"/>
</dbReference>
<evidence type="ECO:0000256" key="11">
    <source>
        <dbReference type="ARBA" id="ARBA00022679"/>
    </source>
</evidence>
<comment type="catalytic activity">
    <reaction evidence="27">
        <text>L-homoserine + NAD(+) = L-aspartate 4-semialdehyde + NADH + H(+)</text>
        <dbReference type="Rhea" id="RHEA:15757"/>
        <dbReference type="ChEBI" id="CHEBI:15378"/>
        <dbReference type="ChEBI" id="CHEBI:57476"/>
        <dbReference type="ChEBI" id="CHEBI:57540"/>
        <dbReference type="ChEBI" id="CHEBI:57945"/>
        <dbReference type="ChEBI" id="CHEBI:537519"/>
        <dbReference type="EC" id="1.1.1.3"/>
    </reaction>
    <physiologicalReaction direction="right-to-left" evidence="27">
        <dbReference type="Rhea" id="RHEA:15759"/>
    </physiologicalReaction>
</comment>
<comment type="catalytic activity">
    <reaction evidence="25">
        <text>L-aspartate + ATP = 4-phospho-L-aspartate + ADP</text>
        <dbReference type="Rhea" id="RHEA:23776"/>
        <dbReference type="ChEBI" id="CHEBI:29991"/>
        <dbReference type="ChEBI" id="CHEBI:30616"/>
        <dbReference type="ChEBI" id="CHEBI:57535"/>
        <dbReference type="ChEBI" id="CHEBI:456216"/>
        <dbReference type="EC" id="2.7.2.4"/>
    </reaction>
    <physiologicalReaction direction="left-to-right" evidence="25">
        <dbReference type="Rhea" id="RHEA:23777"/>
    </physiologicalReaction>
</comment>
<evidence type="ECO:0000256" key="10">
    <source>
        <dbReference type="ARBA" id="ARBA00022605"/>
    </source>
</evidence>
<keyword evidence="18 28" id="KW-0560">Oxidoreductase</keyword>
<dbReference type="EMBL" id="FNAG01000005">
    <property type="protein sequence ID" value="SDD65365.1"/>
    <property type="molecule type" value="Genomic_DNA"/>
</dbReference>
<comment type="pathway">
    <text evidence="3 28">Amino-acid biosynthesis; L-methionine biosynthesis via de novo pathway; L-homoserine from L-aspartate: step 1/3.</text>
</comment>
<gene>
    <name evidence="30" type="ORF">SAMN04488509_1053</name>
</gene>
<keyword evidence="16 28" id="KW-0067">ATP-binding</keyword>
<dbReference type="EC" id="2.7.2.4" evidence="28"/>
<reference evidence="30 31" key="1">
    <citation type="submission" date="2016-10" db="EMBL/GenBank/DDBJ databases">
        <authorList>
            <person name="de Groot N.N."/>
        </authorList>
    </citation>
    <scope>NUCLEOTIDE SEQUENCE [LARGE SCALE GENOMIC DNA]</scope>
    <source>
        <strain evidence="30 31">DSM 16957</strain>
    </source>
</reference>
<dbReference type="FunFam" id="3.40.50.720:FF:000083">
    <property type="entry name" value="Bifunctional aspartokinase/homoserine dehydrogenase"/>
    <property type="match status" value="1"/>
</dbReference>
<dbReference type="PANTHER" id="PTHR43070">
    <property type="match status" value="1"/>
</dbReference>
<keyword evidence="12" id="KW-0791">Threonine biosynthesis</keyword>
<evidence type="ECO:0000256" key="25">
    <source>
        <dbReference type="ARBA" id="ARBA00048561"/>
    </source>
</evidence>
<evidence type="ECO:0000313" key="30">
    <source>
        <dbReference type="EMBL" id="SDD65365.1"/>
    </source>
</evidence>
<evidence type="ECO:0000256" key="4">
    <source>
        <dbReference type="ARBA" id="ARBA00005056"/>
    </source>
</evidence>